<gene>
    <name evidence="11" type="ORF">DASB73_031960</name>
</gene>
<evidence type="ECO:0000256" key="4">
    <source>
        <dbReference type="ARBA" id="ARBA00023125"/>
    </source>
</evidence>
<dbReference type="PROSITE" id="PS50217">
    <property type="entry name" value="BZIP"/>
    <property type="match status" value="1"/>
</dbReference>
<evidence type="ECO:0000256" key="6">
    <source>
        <dbReference type="ARBA" id="ARBA00023163"/>
    </source>
</evidence>
<dbReference type="Pfam" id="PF07716">
    <property type="entry name" value="bZIP_2"/>
    <property type="match status" value="1"/>
</dbReference>
<name>A0AAV5RL94_STABA</name>
<feature type="domain" description="BZIP" evidence="10">
    <location>
        <begin position="244"/>
        <end position="292"/>
    </location>
</feature>
<evidence type="ECO:0000256" key="2">
    <source>
        <dbReference type="ARBA" id="ARBA00022605"/>
    </source>
</evidence>
<dbReference type="SUPFAM" id="SSF57959">
    <property type="entry name" value="Leucine zipper domain"/>
    <property type="match status" value="1"/>
</dbReference>
<keyword evidence="12" id="KW-1185">Reference proteome</keyword>
<comment type="subcellular location">
    <subcellularLocation>
        <location evidence="1">Nucleus</location>
    </subcellularLocation>
</comment>
<evidence type="ECO:0000256" key="9">
    <source>
        <dbReference type="SAM" id="Coils"/>
    </source>
</evidence>
<comment type="caution">
    <text evidence="11">The sequence shown here is derived from an EMBL/GenBank/DDBJ whole genome shotgun (WGS) entry which is preliminary data.</text>
</comment>
<accession>A0AAV5RL94</accession>
<dbReference type="GO" id="GO:0000981">
    <property type="term" value="F:DNA-binding transcription factor activity, RNA polymerase II-specific"/>
    <property type="evidence" value="ECO:0007669"/>
    <property type="project" value="TreeGrafter"/>
</dbReference>
<dbReference type="GO" id="GO:0000978">
    <property type="term" value="F:RNA polymerase II cis-regulatory region sequence-specific DNA binding"/>
    <property type="evidence" value="ECO:0007669"/>
    <property type="project" value="TreeGrafter"/>
</dbReference>
<dbReference type="Gene3D" id="3.30.160.60">
    <property type="entry name" value="Classic Zinc Finger"/>
    <property type="match status" value="1"/>
</dbReference>
<proteinExistence type="inferred from homology"/>
<dbReference type="GO" id="GO:0008652">
    <property type="term" value="P:amino acid biosynthetic process"/>
    <property type="evidence" value="ECO:0007669"/>
    <property type="project" value="UniProtKB-KW"/>
</dbReference>
<dbReference type="EMBL" id="BTGC01000008">
    <property type="protein sequence ID" value="GMM52233.1"/>
    <property type="molecule type" value="Genomic_DNA"/>
</dbReference>
<evidence type="ECO:0000256" key="3">
    <source>
        <dbReference type="ARBA" id="ARBA00023015"/>
    </source>
</evidence>
<feature type="coiled-coil region" evidence="9">
    <location>
        <begin position="256"/>
        <end position="283"/>
    </location>
</feature>
<comment type="similarity">
    <text evidence="8">Belongs to the bZIP family. GCN4 subfamily.</text>
</comment>
<dbReference type="PANTHER" id="PTHR11462">
    <property type="entry name" value="JUN TRANSCRIPTION FACTOR-RELATED"/>
    <property type="match status" value="1"/>
</dbReference>
<dbReference type="AlphaFoldDB" id="A0AAV5RL94"/>
<keyword evidence="9" id="KW-0175">Coiled coil</keyword>
<keyword evidence="3" id="KW-0805">Transcription regulation</keyword>
<dbReference type="Proteomes" id="UP001362899">
    <property type="component" value="Unassembled WGS sequence"/>
</dbReference>
<dbReference type="GO" id="GO:0001080">
    <property type="term" value="P:nitrogen catabolite activation of transcription from RNA polymerase II promoter"/>
    <property type="evidence" value="ECO:0007669"/>
    <property type="project" value="TreeGrafter"/>
</dbReference>
<keyword evidence="4" id="KW-0238">DNA-binding</keyword>
<organism evidence="11 12">
    <name type="scientific">Starmerella bacillaris</name>
    <name type="common">Yeast</name>
    <name type="synonym">Candida zemplinina</name>
    <dbReference type="NCBI Taxonomy" id="1247836"/>
    <lineage>
        <taxon>Eukaryota</taxon>
        <taxon>Fungi</taxon>
        <taxon>Dikarya</taxon>
        <taxon>Ascomycota</taxon>
        <taxon>Saccharomycotina</taxon>
        <taxon>Dipodascomycetes</taxon>
        <taxon>Dipodascales</taxon>
        <taxon>Trichomonascaceae</taxon>
        <taxon>Starmerella</taxon>
    </lineage>
</organism>
<sequence length="292" mass="32533">MNIAQETNTLTMNNEFTMQSTMNEARDTASPSTLPGSYASPQAVFSKFATAHNRSIWNNGEERFTPQTPVTPSMIISPQVLEHPNSVKTELLTPDSFQDNLSPDELISIEDPPLFEGMDFGQANEWESLFLNDSLNCPEDNIAPTTVEVKQEAVALSTVPHNQSQDNLIAEVAPQQMPYNNEIERQCSPRLSTTGSPLGGVCKDIPKRDVKVDDLGITVYKRKPRATPLKPVEIPVDANGVLAKRAKNTEAARRSRARKLERMSQLETRVRSLLDENEQLRAEICRLKNSTL</sequence>
<dbReference type="PROSITE" id="PS00036">
    <property type="entry name" value="BZIP_BASIC"/>
    <property type="match status" value="1"/>
</dbReference>
<evidence type="ECO:0000256" key="8">
    <source>
        <dbReference type="ARBA" id="ARBA00061302"/>
    </source>
</evidence>
<dbReference type="InterPro" id="IPR050946">
    <property type="entry name" value="AP-1_TF_bZIP"/>
</dbReference>
<evidence type="ECO:0000313" key="11">
    <source>
        <dbReference type="EMBL" id="GMM52233.1"/>
    </source>
</evidence>
<dbReference type="GO" id="GO:0005667">
    <property type="term" value="C:transcription regulator complex"/>
    <property type="evidence" value="ECO:0007669"/>
    <property type="project" value="TreeGrafter"/>
</dbReference>
<dbReference type="GO" id="GO:1903833">
    <property type="term" value="P:positive regulation of cellular response to amino acid starvation"/>
    <property type="evidence" value="ECO:0007669"/>
    <property type="project" value="TreeGrafter"/>
</dbReference>
<evidence type="ECO:0000256" key="7">
    <source>
        <dbReference type="ARBA" id="ARBA00023242"/>
    </source>
</evidence>
<evidence type="ECO:0000256" key="1">
    <source>
        <dbReference type="ARBA" id="ARBA00004123"/>
    </source>
</evidence>
<dbReference type="FunFam" id="3.30.160.60:FF:001491">
    <property type="entry name" value="Cross-pathway control protein A"/>
    <property type="match status" value="1"/>
</dbReference>
<dbReference type="PANTHER" id="PTHR11462:SF35">
    <property type="entry name" value="TRANSCRIPTION FACTOR JRA"/>
    <property type="match status" value="1"/>
</dbReference>
<keyword evidence="6" id="KW-0804">Transcription</keyword>
<keyword evidence="7" id="KW-0539">Nucleus</keyword>
<evidence type="ECO:0000259" key="10">
    <source>
        <dbReference type="PROSITE" id="PS50217"/>
    </source>
</evidence>
<evidence type="ECO:0000256" key="5">
    <source>
        <dbReference type="ARBA" id="ARBA00023159"/>
    </source>
</evidence>
<keyword evidence="2" id="KW-0028">Amino-acid biosynthesis</keyword>
<dbReference type="CDD" id="cd12193">
    <property type="entry name" value="bZIP_GCN4"/>
    <property type="match status" value="1"/>
</dbReference>
<evidence type="ECO:0000313" key="12">
    <source>
        <dbReference type="Proteomes" id="UP001362899"/>
    </source>
</evidence>
<dbReference type="InterPro" id="IPR004827">
    <property type="entry name" value="bZIP"/>
</dbReference>
<dbReference type="GO" id="GO:0005634">
    <property type="term" value="C:nucleus"/>
    <property type="evidence" value="ECO:0007669"/>
    <property type="project" value="UniProtKB-SubCell"/>
</dbReference>
<dbReference type="SMART" id="SM00338">
    <property type="entry name" value="BRLZ"/>
    <property type="match status" value="1"/>
</dbReference>
<reference evidence="11 12" key="1">
    <citation type="journal article" date="2023" name="Elife">
        <title>Identification of key yeast species and microbe-microbe interactions impacting larval growth of Drosophila in the wild.</title>
        <authorList>
            <person name="Mure A."/>
            <person name="Sugiura Y."/>
            <person name="Maeda R."/>
            <person name="Honda K."/>
            <person name="Sakurai N."/>
            <person name="Takahashi Y."/>
            <person name="Watada M."/>
            <person name="Katoh T."/>
            <person name="Gotoh A."/>
            <person name="Gotoh Y."/>
            <person name="Taniguchi I."/>
            <person name="Nakamura K."/>
            <person name="Hayashi T."/>
            <person name="Katayama T."/>
            <person name="Uemura T."/>
            <person name="Hattori Y."/>
        </authorList>
    </citation>
    <scope>NUCLEOTIDE SEQUENCE [LARGE SCALE GENOMIC DNA]</scope>
    <source>
        <strain evidence="11 12">SB-73</strain>
    </source>
</reference>
<keyword evidence="5" id="KW-0010">Activator</keyword>
<dbReference type="InterPro" id="IPR046347">
    <property type="entry name" value="bZIP_sf"/>
</dbReference>
<protein>
    <submittedName>
        <fullName evidence="11">Amino acid starvation-responsive transcription factor</fullName>
    </submittedName>
</protein>